<feature type="transmembrane region" description="Helical" evidence="5">
    <location>
        <begin position="199"/>
        <end position="216"/>
    </location>
</feature>
<dbReference type="RefSeq" id="WP_345536704.1">
    <property type="nucleotide sequence ID" value="NZ_BAABGJ010000010.1"/>
</dbReference>
<dbReference type="Pfam" id="PF01925">
    <property type="entry name" value="TauE"/>
    <property type="match status" value="1"/>
</dbReference>
<comment type="caution">
    <text evidence="6">The sequence shown here is derived from an EMBL/GenBank/DDBJ whole genome shotgun (WGS) entry which is preliminary data.</text>
</comment>
<evidence type="ECO:0000256" key="4">
    <source>
        <dbReference type="ARBA" id="ARBA00023136"/>
    </source>
</evidence>
<organism evidence="6 7">
    <name type="scientific">Variovorax defluvii</name>
    <dbReference type="NCBI Taxonomy" id="913761"/>
    <lineage>
        <taxon>Bacteria</taxon>
        <taxon>Pseudomonadati</taxon>
        <taxon>Pseudomonadota</taxon>
        <taxon>Betaproteobacteria</taxon>
        <taxon>Burkholderiales</taxon>
        <taxon>Comamonadaceae</taxon>
        <taxon>Variovorax</taxon>
    </lineage>
</organism>
<dbReference type="EMBL" id="BAABGJ010000010">
    <property type="protein sequence ID" value="GAA4336182.1"/>
    <property type="molecule type" value="Genomic_DNA"/>
</dbReference>
<proteinExistence type="inferred from homology"/>
<evidence type="ECO:0000313" key="7">
    <source>
        <dbReference type="Proteomes" id="UP001500975"/>
    </source>
</evidence>
<feature type="transmembrane region" description="Helical" evidence="5">
    <location>
        <begin position="169"/>
        <end position="187"/>
    </location>
</feature>
<dbReference type="InterPro" id="IPR051598">
    <property type="entry name" value="TSUP/Inactive_protease-like"/>
</dbReference>
<feature type="transmembrane region" description="Helical" evidence="5">
    <location>
        <begin position="228"/>
        <end position="248"/>
    </location>
</feature>
<dbReference type="PANTHER" id="PTHR43701">
    <property type="entry name" value="MEMBRANE TRANSPORTER PROTEIN MJ0441-RELATED"/>
    <property type="match status" value="1"/>
</dbReference>
<accession>A0ABP8H9L8</accession>
<reference evidence="7" key="1">
    <citation type="journal article" date="2019" name="Int. J. Syst. Evol. Microbiol.">
        <title>The Global Catalogue of Microorganisms (GCM) 10K type strain sequencing project: providing services to taxonomists for standard genome sequencing and annotation.</title>
        <authorList>
            <consortium name="The Broad Institute Genomics Platform"/>
            <consortium name="The Broad Institute Genome Sequencing Center for Infectious Disease"/>
            <person name="Wu L."/>
            <person name="Ma J."/>
        </authorList>
    </citation>
    <scope>NUCLEOTIDE SEQUENCE [LARGE SCALE GENOMIC DNA]</scope>
    <source>
        <strain evidence="7">JCM 17804</strain>
    </source>
</reference>
<evidence type="ECO:0000256" key="5">
    <source>
        <dbReference type="RuleBase" id="RU363041"/>
    </source>
</evidence>
<gene>
    <name evidence="6" type="ORF">GCM10023165_13190</name>
</gene>
<evidence type="ECO:0000256" key="1">
    <source>
        <dbReference type="ARBA" id="ARBA00004141"/>
    </source>
</evidence>
<dbReference type="PANTHER" id="PTHR43701:SF2">
    <property type="entry name" value="MEMBRANE TRANSPORTER PROTEIN YJNA-RELATED"/>
    <property type="match status" value="1"/>
</dbReference>
<evidence type="ECO:0000313" key="6">
    <source>
        <dbReference type="EMBL" id="GAA4336182.1"/>
    </source>
</evidence>
<feature type="transmembrane region" description="Helical" evidence="5">
    <location>
        <begin position="47"/>
        <end position="64"/>
    </location>
</feature>
<dbReference type="Proteomes" id="UP001500975">
    <property type="component" value="Unassembled WGS sequence"/>
</dbReference>
<keyword evidence="4 5" id="KW-0472">Membrane</keyword>
<comment type="similarity">
    <text evidence="5">Belongs to the 4-toluene sulfonate uptake permease (TSUP) (TC 2.A.102) family.</text>
</comment>
<comment type="subcellular location">
    <subcellularLocation>
        <location evidence="5">Cell membrane</location>
        <topology evidence="5">Multi-pass membrane protein</topology>
    </subcellularLocation>
    <subcellularLocation>
        <location evidence="1">Membrane</location>
        <topology evidence="1">Multi-pass membrane protein</topology>
    </subcellularLocation>
</comment>
<keyword evidence="7" id="KW-1185">Reference proteome</keyword>
<protein>
    <recommendedName>
        <fullName evidence="5">Probable membrane transporter protein</fullName>
    </recommendedName>
</protein>
<evidence type="ECO:0000256" key="3">
    <source>
        <dbReference type="ARBA" id="ARBA00022989"/>
    </source>
</evidence>
<feature type="transmembrane region" description="Helical" evidence="5">
    <location>
        <begin position="125"/>
        <end position="149"/>
    </location>
</feature>
<dbReference type="InterPro" id="IPR002781">
    <property type="entry name" value="TM_pro_TauE-like"/>
</dbReference>
<keyword evidence="2 5" id="KW-0812">Transmembrane</keyword>
<evidence type="ECO:0000256" key="2">
    <source>
        <dbReference type="ARBA" id="ARBA00022692"/>
    </source>
</evidence>
<sequence>MLMSLSSAWILLPAVLLAGGLIGASGIGGVLLVPVLTQLGGVPLPQAIAAASLGFALPALVVLGPLRREHAMARRCVPLLGGALAGAAAGALLVRWLPGAALMAGVTLLVLFSGWRGLRASRMPFVAAAPLGAPALLGLGALVGLGSALTGTGGPVLVLPLLMLLRQPIVFAVVAAQAVQLPIALASSTVHAVEGRLDLQLAALCGVLMLIGSIAGQRAAAGLDVRQLQRFVSMLLLAVGAWFAWLLWT</sequence>
<keyword evidence="5" id="KW-1003">Cell membrane</keyword>
<feature type="transmembrane region" description="Helical" evidence="5">
    <location>
        <begin position="76"/>
        <end position="94"/>
    </location>
</feature>
<name>A0ABP8H9L8_9BURK</name>
<keyword evidence="3 5" id="KW-1133">Transmembrane helix</keyword>
<feature type="transmembrane region" description="Helical" evidence="5">
    <location>
        <begin position="100"/>
        <end position="118"/>
    </location>
</feature>